<dbReference type="GO" id="GO:0051015">
    <property type="term" value="F:actin filament binding"/>
    <property type="evidence" value="ECO:0007669"/>
    <property type="project" value="TreeGrafter"/>
</dbReference>
<accession>A0A9W8E540</accession>
<comment type="caution">
    <text evidence="9">The sequence shown here is derived from an EMBL/GenBank/DDBJ whole genome shotgun (WGS) entry which is preliminary data.</text>
</comment>
<feature type="region of interest" description="Disordered" evidence="7">
    <location>
        <begin position="408"/>
        <end position="442"/>
    </location>
</feature>
<protein>
    <recommendedName>
        <fullName evidence="8">Pericentrin/AKAP-450 centrosomal targeting domain-containing protein</fullName>
    </recommendedName>
</protein>
<evidence type="ECO:0000256" key="5">
    <source>
        <dbReference type="ARBA" id="ARBA00023212"/>
    </source>
</evidence>
<keyword evidence="3" id="KW-0597">Phosphoprotein</keyword>
<feature type="compositionally biased region" description="Low complexity" evidence="7">
    <location>
        <begin position="73"/>
        <end position="86"/>
    </location>
</feature>
<dbReference type="Pfam" id="PF10495">
    <property type="entry name" value="PACT_coil_coil"/>
    <property type="match status" value="1"/>
</dbReference>
<proteinExistence type="predicted"/>
<dbReference type="GO" id="GO:1902404">
    <property type="term" value="P:mitotic actomyosin contractile ring contraction"/>
    <property type="evidence" value="ECO:0007669"/>
    <property type="project" value="TreeGrafter"/>
</dbReference>
<dbReference type="GO" id="GO:0000146">
    <property type="term" value="F:microfilament motor activity"/>
    <property type="evidence" value="ECO:0007669"/>
    <property type="project" value="TreeGrafter"/>
</dbReference>
<feature type="region of interest" description="Disordered" evidence="7">
    <location>
        <begin position="455"/>
        <end position="494"/>
    </location>
</feature>
<dbReference type="OrthoDB" id="2020852at2759"/>
<dbReference type="GO" id="GO:0005815">
    <property type="term" value="C:microtubule organizing center"/>
    <property type="evidence" value="ECO:0007669"/>
    <property type="project" value="UniProtKB-SubCell"/>
</dbReference>
<dbReference type="PANTHER" id="PTHR45615:SF40">
    <property type="entry name" value="MYOSIN HEAVY CHAIN, NON-MUSCLE"/>
    <property type="match status" value="1"/>
</dbReference>
<dbReference type="Proteomes" id="UP001150925">
    <property type="component" value="Unassembled WGS sequence"/>
</dbReference>
<feature type="region of interest" description="Disordered" evidence="7">
    <location>
        <begin position="1306"/>
        <end position="1333"/>
    </location>
</feature>
<dbReference type="Gene3D" id="1.20.5.340">
    <property type="match status" value="1"/>
</dbReference>
<dbReference type="GO" id="GO:0016460">
    <property type="term" value="C:myosin II complex"/>
    <property type="evidence" value="ECO:0007669"/>
    <property type="project" value="TreeGrafter"/>
</dbReference>
<gene>
    <name evidence="9" type="ORF">IWQ62_001300</name>
</gene>
<evidence type="ECO:0000256" key="1">
    <source>
        <dbReference type="ARBA" id="ARBA00004267"/>
    </source>
</evidence>
<organism evidence="9 10">
    <name type="scientific">Dispira parvispora</name>
    <dbReference type="NCBI Taxonomy" id="1520584"/>
    <lineage>
        <taxon>Eukaryota</taxon>
        <taxon>Fungi</taxon>
        <taxon>Fungi incertae sedis</taxon>
        <taxon>Zoopagomycota</taxon>
        <taxon>Kickxellomycotina</taxon>
        <taxon>Dimargaritomycetes</taxon>
        <taxon>Dimargaritales</taxon>
        <taxon>Dimargaritaceae</taxon>
        <taxon>Dispira</taxon>
    </lineage>
</organism>
<feature type="region of interest" description="Disordered" evidence="7">
    <location>
        <begin position="1"/>
        <end position="101"/>
    </location>
</feature>
<evidence type="ECO:0000313" key="9">
    <source>
        <dbReference type="EMBL" id="KAJ1968354.1"/>
    </source>
</evidence>
<evidence type="ECO:0000256" key="4">
    <source>
        <dbReference type="ARBA" id="ARBA00023054"/>
    </source>
</evidence>
<feature type="compositionally biased region" description="Basic and acidic residues" evidence="7">
    <location>
        <begin position="838"/>
        <end position="847"/>
    </location>
</feature>
<feature type="compositionally biased region" description="Polar residues" evidence="7">
    <location>
        <begin position="408"/>
        <end position="439"/>
    </location>
</feature>
<name>A0A9W8E540_9FUNG</name>
<sequence>MQIRTPVIRSHASRPSLRPEQRSDGSVSTPASPRARSSSVAAKGKAEVHSPRPMNRRRTDSMSPASPSSPVTGRRSSSAGRSSQASFVTHNDSREELVREKDELTQTVDQLKVTLKERAEEVAQLEEQVKEIQSKLDEREEAYLDRLEKMRTEESTANERLNELARALEQSKCQTANLERRLMDEQEQWATQLKDKETALAHLTDTLRSKDQRLDILLVNLQEQDTRTEVLERELKQVKEREANRRETPRLSPSKVANSAILQDLEGKVVDLHRQLADEHLKNKLQGNNLEVMEEQHQAQINQYRDSVTSLERELQGLHGRLRELENTNSGLYQELAELQREREGMLRLQQLSPTRAPSIGDGRESLAGEMSGEIHHRLAARVSERVALPADGYSASHNNDWHLTQRQVSSSLSLHRQTPSLTSQHNSRPLSAMRNPQGSYVRRSTDVASLLVDGVHRQSTTSPTLGGPSPSGRFTEEADRTTPYSRRRLSVSSTQSFRTGRDWRSGFTTFAMQTWNSRFDSSMYPTGNEPYASPYHLTSPGAEGTPSYSNRQPAGGLSLGGNGNGSHQSTPASVKHDMTSLIAQLELKDFELQKTQLFHQEQSRKLIRANSRIEHLEGQLSNSEKTVELLQKDVLMKRDLMRDLQARLDQQLAATADKSSTAVDLWLSESQVEEVLAKHRQTTAAVERLCQKVQETTNSEGRPELPNVTESEMPTDDAITTIDSANLATISVSVTKFKQLASALIREDHCATLDELCVCIHDLHRTLDACQTILQCLKRVYATSDGEGDEGGFTSPTFTSVPHLVDTLRGLDHKFTAYQRLMSLAQALERVLVNRATENESAEKPSKLGNSGHESAESNPSETLTVRRVLRDVYDDLQTLVSLHLPRGTGDNLPFEDSQELTVLELVRLISEDSRKLRDMLPSDRTLVADLRLAQRENTKLNSLLLTQGDQASDSEHPENGVGSSAYSLAQVHRQSELEADLNQYRYKVNQLTLEKHDALQQVNDLRSKCKQWSDQCYQSEKDLRAEQRRNRSIQEELDTTNENLQRMKMQFETKKHELEETQRLADQMQHEARMNRADLVDLEQHVSRLEHVDQHQSLEMGSLQRENADLLREIETLQGDLRDAKLAHDKQVQSLEEEVRTRQQKSDLANGSDSYQRLVHLEKDKLAGELRKYKQKHREELVQERNRANNQVRSLEHGIRYWRALLHREQSFRADLGYQKQYLMMLIGGWEQVKNATLVMITNMGLYSQRPPSHRKPSVRKFRKVVAAIIYIQRAKILVRSYHQVVELKQKALPSNSPYILPLGTSQPSGTLRAASSSSTGPTDPSQVART</sequence>
<feature type="compositionally biased region" description="Polar residues" evidence="7">
    <location>
        <begin position="61"/>
        <end position="71"/>
    </location>
</feature>
<feature type="coiled-coil region" evidence="6">
    <location>
        <begin position="600"/>
        <end position="634"/>
    </location>
</feature>
<dbReference type="GO" id="GO:0110085">
    <property type="term" value="C:mitotic actomyosin contractile ring"/>
    <property type="evidence" value="ECO:0007669"/>
    <property type="project" value="TreeGrafter"/>
</dbReference>
<feature type="compositionally biased region" description="Basic and acidic residues" evidence="7">
    <location>
        <begin position="91"/>
        <end position="101"/>
    </location>
</feature>
<feature type="region of interest" description="Disordered" evidence="7">
    <location>
        <begin position="837"/>
        <end position="865"/>
    </location>
</feature>
<evidence type="ECO:0000256" key="2">
    <source>
        <dbReference type="ARBA" id="ARBA00022490"/>
    </source>
</evidence>
<dbReference type="GO" id="GO:0032982">
    <property type="term" value="C:myosin filament"/>
    <property type="evidence" value="ECO:0007669"/>
    <property type="project" value="TreeGrafter"/>
</dbReference>
<keyword evidence="4 6" id="KW-0175">Coiled coil</keyword>
<feature type="region of interest" description="Disordered" evidence="7">
    <location>
        <begin position="535"/>
        <end position="576"/>
    </location>
</feature>
<reference evidence="9" key="1">
    <citation type="submission" date="2022-07" db="EMBL/GenBank/DDBJ databases">
        <title>Phylogenomic reconstructions and comparative analyses of Kickxellomycotina fungi.</title>
        <authorList>
            <person name="Reynolds N.K."/>
            <person name="Stajich J.E."/>
            <person name="Barry K."/>
            <person name="Grigoriev I.V."/>
            <person name="Crous P."/>
            <person name="Smith M.E."/>
        </authorList>
    </citation>
    <scope>NUCLEOTIDE SEQUENCE</scope>
    <source>
        <strain evidence="9">RSA 1196</strain>
    </source>
</reference>
<keyword evidence="5" id="KW-0206">Cytoskeleton</keyword>
<evidence type="ECO:0000313" key="10">
    <source>
        <dbReference type="Proteomes" id="UP001150925"/>
    </source>
</evidence>
<feature type="coiled-coil region" evidence="6">
    <location>
        <begin position="294"/>
        <end position="349"/>
    </location>
</feature>
<keyword evidence="2" id="KW-0963">Cytoplasm</keyword>
<evidence type="ECO:0000259" key="8">
    <source>
        <dbReference type="Pfam" id="PF10495"/>
    </source>
</evidence>
<evidence type="ECO:0000256" key="3">
    <source>
        <dbReference type="ARBA" id="ARBA00022553"/>
    </source>
</evidence>
<feature type="coiled-coil region" evidence="6">
    <location>
        <begin position="976"/>
        <end position="1073"/>
    </location>
</feature>
<dbReference type="EMBL" id="JANBPY010000195">
    <property type="protein sequence ID" value="KAJ1968354.1"/>
    <property type="molecule type" value="Genomic_DNA"/>
</dbReference>
<keyword evidence="10" id="KW-1185">Reference proteome</keyword>
<feature type="compositionally biased region" description="Low complexity" evidence="7">
    <location>
        <begin position="26"/>
        <end position="42"/>
    </location>
</feature>
<feature type="compositionally biased region" description="Polar residues" evidence="7">
    <location>
        <begin position="849"/>
        <end position="865"/>
    </location>
</feature>
<dbReference type="InterPro" id="IPR019528">
    <property type="entry name" value="PACT_domain"/>
</dbReference>
<comment type="subcellular location">
    <subcellularLocation>
        <location evidence="1">Cytoplasm</location>
        <location evidence="1">Cytoskeleton</location>
        <location evidence="1">Microtubule organizing center</location>
    </subcellularLocation>
</comment>
<feature type="domain" description="Pericentrin/AKAP-450 centrosomal targeting" evidence="8">
    <location>
        <begin position="1208"/>
        <end position="1282"/>
    </location>
</feature>
<evidence type="ECO:0000256" key="6">
    <source>
        <dbReference type="SAM" id="Coils"/>
    </source>
</evidence>
<evidence type="ECO:0000256" key="7">
    <source>
        <dbReference type="SAM" id="MobiDB-lite"/>
    </source>
</evidence>
<feature type="coiled-coil region" evidence="6">
    <location>
        <begin position="1102"/>
        <end position="1129"/>
    </location>
</feature>
<dbReference type="PANTHER" id="PTHR45615">
    <property type="entry name" value="MYOSIN HEAVY CHAIN, NON-MUSCLE"/>
    <property type="match status" value="1"/>
</dbReference>